<feature type="domain" description="Glycosyl transferase family 1" evidence="12">
    <location>
        <begin position="463"/>
        <end position="591"/>
    </location>
</feature>
<accession>A0AAV0N6L3</accession>
<keyword evidence="6 11" id="KW-0328">Glycosyltransferase</keyword>
<evidence type="ECO:0000256" key="5">
    <source>
        <dbReference type="ARBA" id="ARBA00022640"/>
    </source>
</evidence>
<evidence type="ECO:0000256" key="3">
    <source>
        <dbReference type="ARBA" id="ARBA00010281"/>
    </source>
</evidence>
<keyword evidence="7" id="KW-0808">Transferase</keyword>
<dbReference type="CDD" id="cd03791">
    <property type="entry name" value="GT5_Glycogen_synthase_DULL1-like"/>
    <property type="match status" value="1"/>
</dbReference>
<comment type="catalytic activity">
    <reaction evidence="1">
        <text>[(1-&gt;4)-alpha-D-glucosyl](n) + ADP-alpha-D-glucose = [(1-&gt;4)-alpha-D-glucosyl](n+1) + ADP + H(+)</text>
        <dbReference type="Rhea" id="RHEA:18189"/>
        <dbReference type="Rhea" id="RHEA-COMP:9584"/>
        <dbReference type="Rhea" id="RHEA-COMP:9587"/>
        <dbReference type="ChEBI" id="CHEBI:15378"/>
        <dbReference type="ChEBI" id="CHEBI:15444"/>
        <dbReference type="ChEBI" id="CHEBI:57498"/>
        <dbReference type="ChEBI" id="CHEBI:456216"/>
        <dbReference type="EC" id="2.4.1.21"/>
    </reaction>
</comment>
<evidence type="ECO:0000256" key="8">
    <source>
        <dbReference type="ARBA" id="ARBA00022922"/>
    </source>
</evidence>
<dbReference type="Gene3D" id="3.40.50.2000">
    <property type="entry name" value="Glycogen Phosphorylase B"/>
    <property type="match status" value="2"/>
</dbReference>
<dbReference type="PANTHER" id="PTHR45825:SF2">
    <property type="entry name" value="STARCH SYNTHASE 2, CHLOROPLASTIC_AMYLOPLASTIC"/>
    <property type="match status" value="1"/>
</dbReference>
<dbReference type="FunFam" id="3.40.50.2000:FF:000048">
    <property type="entry name" value="Starch synthase, chloroplastic/amyloplastic"/>
    <property type="match status" value="1"/>
</dbReference>
<dbReference type="EC" id="2.4.1.-" evidence="11"/>
<protein>
    <recommendedName>
        <fullName evidence="11">Starch synthase, chloroplastic/amyloplastic</fullName>
        <ecNumber evidence="11">2.4.1.-</ecNumber>
    </recommendedName>
</protein>
<evidence type="ECO:0000256" key="1">
    <source>
        <dbReference type="ARBA" id="ARBA00001478"/>
    </source>
</evidence>
<dbReference type="InterPro" id="IPR011835">
    <property type="entry name" value="GS/SS"/>
</dbReference>
<comment type="caution">
    <text evidence="14">The sequence shown here is derived from an EMBL/GenBank/DDBJ whole genome shotgun (WGS) entry which is preliminary data.</text>
</comment>
<keyword evidence="5" id="KW-0934">Plastid</keyword>
<dbReference type="InterPro" id="IPR013534">
    <property type="entry name" value="Starch_synth_cat_dom"/>
</dbReference>
<evidence type="ECO:0000256" key="9">
    <source>
        <dbReference type="ARBA" id="ARBA00022946"/>
    </source>
</evidence>
<evidence type="ECO:0000256" key="4">
    <source>
        <dbReference type="ARBA" id="ARBA00022528"/>
    </source>
</evidence>
<comment type="pathway">
    <text evidence="2 11">Glycan biosynthesis; starch biosynthesis.</text>
</comment>
<dbReference type="GO" id="GO:0009011">
    <property type="term" value="F:alpha-1,4-glucan glucosyltransferase (ADP-glucose donor) activity"/>
    <property type="evidence" value="ECO:0007669"/>
    <property type="project" value="UniProtKB-EC"/>
</dbReference>
<dbReference type="GO" id="GO:0010021">
    <property type="term" value="P:amylopectin biosynthetic process"/>
    <property type="evidence" value="ECO:0007669"/>
    <property type="project" value="UniProtKB-ARBA"/>
</dbReference>
<name>A0AAV0N6L3_9ROSI</name>
<dbReference type="NCBIfam" id="TIGR02095">
    <property type="entry name" value="glgA"/>
    <property type="match status" value="1"/>
</dbReference>
<sequence>LSLHVCSRKSLWVPLSYAPITASPRQKSSATFFSSTTKIVLRKKSQRKRTEQISSTQALRFFEFFLPMASLLSFPTSFLSPRMNEERRSTRLILPNNRKKKTSALPGQENGVQKGLDGRRTWAFSMSKASAGAYFYEADVEGDPNVEDSEPPDPLAGENAMNVVLVSAECAPWSNTGELGDFAASLPKALAGRGHRVMVVSPQYGDYAGLEHSAVRNMLKVDGEDIAVTYFQAYIDGVCFVLVDCPLFRHIESNIYGGQRRHLLKRMVLFCKAAVQVTGLFPFAGFFYGDANLVYIANDWHTALLPVYLKYYRDKGIMRSKSVLVIHNIAKQGRGQMEDFRYVDLPAEYSNLFTFDDPTDGGEHFNIFAAGLKTAEQVVTGRHGESWELQTPDGGQGLDTMIKEVEWKLSGIANGIDIQEWDPRRDHHLNSHGYSNYSRETFRIGKPKCKAALQRELGLPERPGVPLIGFVGKLDCKKGVDLIAEALPWMAEQDVQVVLLGTGRQDLEQLFRELEREYGDKVRGMVGYFSVETAHRVTAGADILLFPSRFDPSGLNQLCAMMYGTIPVVHAGDDGSRDTVRTFFPFNDSGLGWMFDSAESSKLERALGNCLWAYRMFKESWEGFQMRGMSQDPSWDHAAELYEEVLVAACGRQASSSIEYGDW</sequence>
<dbReference type="SUPFAM" id="SSF53756">
    <property type="entry name" value="UDP-Glycosyltransferase/glycogen phosphorylase"/>
    <property type="match status" value="1"/>
</dbReference>
<keyword evidence="4 11" id="KW-0150">Chloroplast</keyword>
<dbReference type="GO" id="GO:0004373">
    <property type="term" value="F:alpha-1,4-glucan glucosyltransferase (UDP-glucose donor) activity"/>
    <property type="evidence" value="ECO:0007669"/>
    <property type="project" value="InterPro"/>
</dbReference>
<feature type="domain" description="Starch synthase catalytic" evidence="13">
    <location>
        <begin position="162"/>
        <end position="403"/>
    </location>
</feature>
<dbReference type="InterPro" id="IPR001296">
    <property type="entry name" value="Glyco_trans_1"/>
</dbReference>
<evidence type="ECO:0000259" key="13">
    <source>
        <dbReference type="Pfam" id="PF08323"/>
    </source>
</evidence>
<evidence type="ECO:0000313" key="15">
    <source>
        <dbReference type="Proteomes" id="UP001154282"/>
    </source>
</evidence>
<dbReference type="GO" id="GO:0019252">
    <property type="term" value="P:starch biosynthetic process"/>
    <property type="evidence" value="ECO:0007669"/>
    <property type="project" value="UniProtKB-UniRule"/>
</dbReference>
<keyword evidence="9" id="KW-0809">Transit peptide</keyword>
<keyword evidence="10 11" id="KW-0035">Amyloplast</keyword>
<gene>
    <name evidence="14" type="ORF">LITE_LOCUS31863</name>
</gene>
<keyword evidence="15" id="KW-1185">Reference proteome</keyword>
<evidence type="ECO:0000256" key="11">
    <source>
        <dbReference type="RuleBase" id="RU361232"/>
    </source>
</evidence>
<dbReference type="AlphaFoldDB" id="A0AAV0N6L3"/>
<dbReference type="Proteomes" id="UP001154282">
    <property type="component" value="Unassembled WGS sequence"/>
</dbReference>
<dbReference type="Pfam" id="PF08323">
    <property type="entry name" value="Glyco_transf_5"/>
    <property type="match status" value="1"/>
</dbReference>
<evidence type="ECO:0000256" key="7">
    <source>
        <dbReference type="ARBA" id="ARBA00022679"/>
    </source>
</evidence>
<reference evidence="14" key="1">
    <citation type="submission" date="2022-08" db="EMBL/GenBank/DDBJ databases">
        <authorList>
            <person name="Gutierrez-Valencia J."/>
        </authorList>
    </citation>
    <scope>NUCLEOTIDE SEQUENCE</scope>
</reference>
<dbReference type="GO" id="GO:0009507">
    <property type="term" value="C:chloroplast"/>
    <property type="evidence" value="ECO:0007669"/>
    <property type="project" value="UniProtKB-SubCell"/>
</dbReference>
<dbReference type="Pfam" id="PF00534">
    <property type="entry name" value="Glycos_transf_1"/>
    <property type="match status" value="1"/>
</dbReference>
<comment type="subcellular location">
    <subcellularLocation>
        <location evidence="11">Plastid</location>
        <location evidence="11">Chloroplast</location>
    </subcellularLocation>
    <subcellularLocation>
        <location evidence="11">Plastid</location>
        <location evidence="11">Amyloplast</location>
    </subcellularLocation>
</comment>
<dbReference type="PANTHER" id="PTHR45825">
    <property type="entry name" value="GRANULE-BOUND STARCH SYNTHASE 1, CHLOROPLASTIC/AMYLOPLASTIC"/>
    <property type="match status" value="1"/>
</dbReference>
<evidence type="ECO:0000259" key="12">
    <source>
        <dbReference type="Pfam" id="PF00534"/>
    </source>
</evidence>
<proteinExistence type="inferred from homology"/>
<evidence type="ECO:0000256" key="10">
    <source>
        <dbReference type="ARBA" id="ARBA00023234"/>
    </source>
</evidence>
<feature type="non-terminal residue" evidence="14">
    <location>
        <position position="1"/>
    </location>
</feature>
<evidence type="ECO:0000256" key="6">
    <source>
        <dbReference type="ARBA" id="ARBA00022676"/>
    </source>
</evidence>
<organism evidence="14 15">
    <name type="scientific">Linum tenue</name>
    <dbReference type="NCBI Taxonomy" id="586396"/>
    <lineage>
        <taxon>Eukaryota</taxon>
        <taxon>Viridiplantae</taxon>
        <taxon>Streptophyta</taxon>
        <taxon>Embryophyta</taxon>
        <taxon>Tracheophyta</taxon>
        <taxon>Spermatophyta</taxon>
        <taxon>Magnoliopsida</taxon>
        <taxon>eudicotyledons</taxon>
        <taxon>Gunneridae</taxon>
        <taxon>Pentapetalae</taxon>
        <taxon>rosids</taxon>
        <taxon>fabids</taxon>
        <taxon>Malpighiales</taxon>
        <taxon>Linaceae</taxon>
        <taxon>Linum</taxon>
    </lineage>
</organism>
<dbReference type="EMBL" id="CAMGYJ010000008">
    <property type="protein sequence ID" value="CAI0454123.1"/>
    <property type="molecule type" value="Genomic_DNA"/>
</dbReference>
<keyword evidence="8 11" id="KW-0750">Starch biosynthesis</keyword>
<evidence type="ECO:0000256" key="2">
    <source>
        <dbReference type="ARBA" id="ARBA00004727"/>
    </source>
</evidence>
<comment type="similarity">
    <text evidence="3 11">Belongs to the glycosyltransferase 1 family. Bacterial/plant glycogen synthase subfamily.</text>
</comment>
<evidence type="ECO:0000313" key="14">
    <source>
        <dbReference type="EMBL" id="CAI0454123.1"/>
    </source>
</evidence>
<dbReference type="GO" id="GO:0009501">
    <property type="term" value="C:amyloplast"/>
    <property type="evidence" value="ECO:0007669"/>
    <property type="project" value="UniProtKB-SubCell"/>
</dbReference>